<sequence>MSQFKYQEQFASDLTACWLKGDRNHVRLTIRGLKNKPQASYVAARIALNLVEEGKAFAGDFVNFMHPNQ</sequence>
<organism evidence="1 2">
    <name type="scientific">Limnoglobus roseus</name>
    <dbReference type="NCBI Taxonomy" id="2598579"/>
    <lineage>
        <taxon>Bacteria</taxon>
        <taxon>Pseudomonadati</taxon>
        <taxon>Planctomycetota</taxon>
        <taxon>Planctomycetia</taxon>
        <taxon>Gemmatales</taxon>
        <taxon>Gemmataceae</taxon>
        <taxon>Limnoglobus</taxon>
    </lineage>
</organism>
<name>A0A5C1AMT6_9BACT</name>
<accession>A0A5C1AMT6</accession>
<evidence type="ECO:0000313" key="2">
    <source>
        <dbReference type="Proteomes" id="UP000324974"/>
    </source>
</evidence>
<dbReference type="AlphaFoldDB" id="A0A5C1AMT6"/>
<keyword evidence="2" id="KW-1185">Reference proteome</keyword>
<proteinExistence type="predicted"/>
<dbReference type="EMBL" id="CP042425">
    <property type="protein sequence ID" value="QEL19296.1"/>
    <property type="molecule type" value="Genomic_DNA"/>
</dbReference>
<protein>
    <submittedName>
        <fullName evidence="1">Uncharacterized protein</fullName>
    </submittedName>
</protein>
<dbReference type="RefSeq" id="WP_246173518.1">
    <property type="nucleotide sequence ID" value="NZ_CP042425.1"/>
</dbReference>
<reference evidence="2" key="1">
    <citation type="submission" date="2019-08" db="EMBL/GenBank/DDBJ databases">
        <title>Limnoglobus roseus gen. nov., sp. nov., a novel freshwater planctomycete with a giant genome from the family Gemmataceae.</title>
        <authorList>
            <person name="Kulichevskaya I.S."/>
            <person name="Naumoff D.G."/>
            <person name="Miroshnikov K."/>
            <person name="Ivanova A."/>
            <person name="Philippov D.A."/>
            <person name="Hakobyan A."/>
            <person name="Rijpstra I.C."/>
            <person name="Sinninghe Damste J.S."/>
            <person name="Liesack W."/>
            <person name="Dedysh S.N."/>
        </authorList>
    </citation>
    <scope>NUCLEOTIDE SEQUENCE [LARGE SCALE GENOMIC DNA]</scope>
    <source>
        <strain evidence="2">PX52</strain>
    </source>
</reference>
<dbReference type="Proteomes" id="UP000324974">
    <property type="component" value="Chromosome"/>
</dbReference>
<gene>
    <name evidence="1" type="ORF">PX52LOC_06360</name>
</gene>
<dbReference type="KEGG" id="lrs:PX52LOC_06360"/>
<evidence type="ECO:0000313" key="1">
    <source>
        <dbReference type="EMBL" id="QEL19296.1"/>
    </source>
</evidence>